<keyword evidence="3" id="KW-0813">Transport</keyword>
<dbReference type="InterPro" id="IPR000175">
    <property type="entry name" value="Na/ntran_symport"/>
</dbReference>
<dbReference type="EnsemblMetazoa" id="RPRC007286-RA">
    <property type="protein sequence ID" value="RPRC007286-PA"/>
    <property type="gene ID" value="RPRC007286"/>
</dbReference>
<evidence type="ECO:0000256" key="6">
    <source>
        <dbReference type="ARBA" id="ARBA00022989"/>
    </source>
</evidence>
<keyword evidence="9" id="KW-1185">Reference proteome</keyword>
<dbReference type="VEuPathDB" id="VectorBase:RPRC007286"/>
<dbReference type="PANTHER" id="PTHR11616">
    <property type="entry name" value="SODIUM/CHLORIDE DEPENDENT TRANSPORTER"/>
    <property type="match status" value="1"/>
</dbReference>
<keyword evidence="7" id="KW-0472">Membrane</keyword>
<evidence type="ECO:0000256" key="4">
    <source>
        <dbReference type="ARBA" id="ARBA00022692"/>
    </source>
</evidence>
<dbReference type="InterPro" id="IPR037272">
    <property type="entry name" value="SNS_sf"/>
</dbReference>
<dbReference type="EMBL" id="ACPB03016676">
    <property type="status" value="NOT_ANNOTATED_CDS"/>
    <property type="molecule type" value="Genomic_DNA"/>
</dbReference>
<dbReference type="InParanoid" id="T1HTB6"/>
<dbReference type="PANTHER" id="PTHR11616:SF309">
    <property type="entry name" value="TRANSPORTER"/>
    <property type="match status" value="1"/>
</dbReference>
<dbReference type="PRINTS" id="PR00176">
    <property type="entry name" value="NANEUSMPORT"/>
</dbReference>
<evidence type="ECO:0000256" key="3">
    <source>
        <dbReference type="ARBA" id="ARBA00022448"/>
    </source>
</evidence>
<reference evidence="8" key="1">
    <citation type="submission" date="2015-05" db="UniProtKB">
        <authorList>
            <consortium name="EnsemblMetazoa"/>
        </authorList>
    </citation>
    <scope>IDENTIFICATION</scope>
</reference>
<evidence type="ECO:0000313" key="9">
    <source>
        <dbReference type="Proteomes" id="UP000015103"/>
    </source>
</evidence>
<organism evidence="8 9">
    <name type="scientific">Rhodnius prolixus</name>
    <name type="common">Triatomid bug</name>
    <dbReference type="NCBI Taxonomy" id="13249"/>
    <lineage>
        <taxon>Eukaryota</taxon>
        <taxon>Metazoa</taxon>
        <taxon>Ecdysozoa</taxon>
        <taxon>Arthropoda</taxon>
        <taxon>Hexapoda</taxon>
        <taxon>Insecta</taxon>
        <taxon>Pterygota</taxon>
        <taxon>Neoptera</taxon>
        <taxon>Paraneoptera</taxon>
        <taxon>Hemiptera</taxon>
        <taxon>Heteroptera</taxon>
        <taxon>Panheteroptera</taxon>
        <taxon>Cimicomorpha</taxon>
        <taxon>Reduviidae</taxon>
        <taxon>Triatominae</taxon>
        <taxon>Rhodnius</taxon>
    </lineage>
</organism>
<name>T1HTB6_RHOPR</name>
<dbReference type="GO" id="GO:0005886">
    <property type="term" value="C:plasma membrane"/>
    <property type="evidence" value="ECO:0007669"/>
    <property type="project" value="TreeGrafter"/>
</dbReference>
<evidence type="ECO:0000256" key="2">
    <source>
        <dbReference type="ARBA" id="ARBA00006459"/>
    </source>
</evidence>
<protein>
    <submittedName>
        <fullName evidence="8">Uncharacterized protein</fullName>
    </submittedName>
</protein>
<sequence length="188" mass="21939">MGGIYIFQIFDYYGASGMVLLWFCFFESIVVAHFYGVDLFCHNIKEMVGYMIHGWFRICWLWLTPICTLGILIFSTIQALPLTYNRTYFYPNWALNTGRTLALVPMAVIPVYFVLYLLTRQGTLKDVSERFLIELDNPNPNTTFKKTMERSEKADIAEQARQLVELALNIYLSLNIYFVGVYVEPLYE</sequence>
<evidence type="ECO:0000256" key="5">
    <source>
        <dbReference type="ARBA" id="ARBA00022847"/>
    </source>
</evidence>
<comment type="subcellular location">
    <subcellularLocation>
        <location evidence="1">Membrane</location>
        <topology evidence="1">Multi-pass membrane protein</topology>
    </subcellularLocation>
</comment>
<dbReference type="HOGENOM" id="CLU_124093_1_0_1"/>
<dbReference type="AlphaFoldDB" id="T1HTB6"/>
<dbReference type="GO" id="GO:0006865">
    <property type="term" value="P:amino acid transport"/>
    <property type="evidence" value="ECO:0007669"/>
    <property type="project" value="TreeGrafter"/>
</dbReference>
<proteinExistence type="inferred from homology"/>
<accession>T1HTB6</accession>
<evidence type="ECO:0000256" key="7">
    <source>
        <dbReference type="ARBA" id="ARBA00023136"/>
    </source>
</evidence>
<keyword evidence="5" id="KW-0769">Symport</keyword>
<comment type="similarity">
    <text evidence="2">Belongs to the sodium:neurotransmitter symporter (SNF) (TC 2.A.22) family.</text>
</comment>
<keyword evidence="4" id="KW-0812">Transmembrane</keyword>
<dbReference type="Proteomes" id="UP000015103">
    <property type="component" value="Unassembled WGS sequence"/>
</dbReference>
<dbReference type="GO" id="GO:0035725">
    <property type="term" value="P:sodium ion transmembrane transport"/>
    <property type="evidence" value="ECO:0007669"/>
    <property type="project" value="TreeGrafter"/>
</dbReference>
<dbReference type="Pfam" id="PF00209">
    <property type="entry name" value="SNF"/>
    <property type="match status" value="1"/>
</dbReference>
<keyword evidence="6" id="KW-1133">Transmembrane helix</keyword>
<dbReference type="SUPFAM" id="SSF161070">
    <property type="entry name" value="SNF-like"/>
    <property type="match status" value="1"/>
</dbReference>
<evidence type="ECO:0000256" key="1">
    <source>
        <dbReference type="ARBA" id="ARBA00004141"/>
    </source>
</evidence>
<dbReference type="eggNOG" id="KOG3660">
    <property type="taxonomic scope" value="Eukaryota"/>
</dbReference>
<evidence type="ECO:0000313" key="8">
    <source>
        <dbReference type="EnsemblMetazoa" id="RPRC007286-PA"/>
    </source>
</evidence>
<dbReference type="GO" id="GO:0015293">
    <property type="term" value="F:symporter activity"/>
    <property type="evidence" value="ECO:0007669"/>
    <property type="project" value="UniProtKB-KW"/>
</dbReference>
<dbReference type="PROSITE" id="PS50267">
    <property type="entry name" value="NA_NEUROTRAN_SYMP_3"/>
    <property type="match status" value="1"/>
</dbReference>